<accession>A0A131Z450</accession>
<feature type="signal peptide" evidence="1">
    <location>
        <begin position="1"/>
        <end position="20"/>
    </location>
</feature>
<evidence type="ECO:0000313" key="2">
    <source>
        <dbReference type="EMBL" id="JAP86087.1"/>
    </source>
</evidence>
<dbReference type="GO" id="GO:0004867">
    <property type="term" value="F:serine-type endopeptidase inhibitor activity"/>
    <property type="evidence" value="ECO:0007669"/>
    <property type="project" value="InterPro"/>
</dbReference>
<proteinExistence type="predicted"/>
<dbReference type="SUPFAM" id="SSF57362">
    <property type="entry name" value="BPTI-like"/>
    <property type="match status" value="2"/>
</dbReference>
<dbReference type="EMBL" id="GEDV01002470">
    <property type="protein sequence ID" value="JAP86087.1"/>
    <property type="molecule type" value="Transcribed_RNA"/>
</dbReference>
<dbReference type="AlphaFoldDB" id="A0A131Z450"/>
<organism evidence="2">
    <name type="scientific">Rhipicephalus appendiculatus</name>
    <name type="common">Brown ear tick</name>
    <dbReference type="NCBI Taxonomy" id="34631"/>
    <lineage>
        <taxon>Eukaryota</taxon>
        <taxon>Metazoa</taxon>
        <taxon>Ecdysozoa</taxon>
        <taxon>Arthropoda</taxon>
        <taxon>Chelicerata</taxon>
        <taxon>Arachnida</taxon>
        <taxon>Acari</taxon>
        <taxon>Parasitiformes</taxon>
        <taxon>Ixodida</taxon>
        <taxon>Ixodoidea</taxon>
        <taxon>Ixodidae</taxon>
        <taxon>Rhipicephalinae</taxon>
        <taxon>Rhipicephalus</taxon>
        <taxon>Rhipicephalus</taxon>
    </lineage>
</organism>
<protein>
    <submittedName>
        <fullName evidence="2">Pancreatic trypsin inhibitor</fullName>
    </submittedName>
</protein>
<dbReference type="Gene3D" id="4.10.410.10">
    <property type="entry name" value="Pancreatic trypsin inhibitor Kunitz domain"/>
    <property type="match status" value="2"/>
</dbReference>
<feature type="chain" id="PRO_5007286714" evidence="1">
    <location>
        <begin position="21"/>
        <end position="252"/>
    </location>
</feature>
<sequence>MTPQVIPAISMLWLVGVCGAARPTQLKPYNAECSILFPVSETKNCRPVKYYYNSKTGLCGPTCSQDAPFSTRKECALTCRSTLACFIRRQHQRCRGRPRVVVFRFDVYKGKCYAKKSCSYKGNNFPTLKECMSTCGADHRCYIVPNEISATSCKYRRWFYLRSSMRCAHTCSKTAPFRSKRSCNGHCRSMDVCTDERGLWYCSSPAVRVYVFYPIELRCREDSSCTYYGNNFPDKDECQRTCNKTIDAERNQ</sequence>
<keyword evidence="1" id="KW-0732">Signal</keyword>
<name>A0A131Z450_RHIAP</name>
<evidence type="ECO:0000256" key="1">
    <source>
        <dbReference type="SAM" id="SignalP"/>
    </source>
</evidence>
<reference evidence="2" key="1">
    <citation type="journal article" date="2016" name="Ticks Tick Borne Dis.">
        <title>De novo assembly and annotation of the salivary gland transcriptome of Rhipicephalus appendiculatus male and female ticks during blood feeding.</title>
        <authorList>
            <person name="de Castro M.H."/>
            <person name="de Klerk D."/>
            <person name="Pienaar R."/>
            <person name="Latif A.A."/>
            <person name="Rees D.J."/>
            <person name="Mans B.J."/>
        </authorList>
    </citation>
    <scope>NUCLEOTIDE SEQUENCE</scope>
    <source>
        <tissue evidence="2">Salivary glands</tissue>
    </source>
</reference>
<dbReference type="InterPro" id="IPR036880">
    <property type="entry name" value="Kunitz_BPTI_sf"/>
</dbReference>